<dbReference type="InterPro" id="IPR015940">
    <property type="entry name" value="UBA"/>
</dbReference>
<gene>
    <name evidence="20" type="ORF">MMEN_LOCUS3585</name>
</gene>
<accession>A0A8S4AMD5</accession>
<evidence type="ECO:0000256" key="2">
    <source>
        <dbReference type="ARBA" id="ARBA00004496"/>
    </source>
</evidence>
<feature type="binding site" evidence="16">
    <location>
        <position position="129"/>
    </location>
    <ligand>
        <name>ATP</name>
        <dbReference type="ChEBI" id="CHEBI:30616"/>
    </ligand>
</feature>
<dbReference type="EC" id="2.7.11.1" evidence="4"/>
<dbReference type="InterPro" id="IPR008271">
    <property type="entry name" value="Ser/Thr_kinase_AS"/>
</dbReference>
<dbReference type="GO" id="GO:0000226">
    <property type="term" value="P:microtubule cytoskeleton organization"/>
    <property type="evidence" value="ECO:0007669"/>
    <property type="project" value="TreeGrafter"/>
</dbReference>
<dbReference type="SMART" id="SM00220">
    <property type="entry name" value="S_TKc"/>
    <property type="match status" value="1"/>
</dbReference>
<dbReference type="PANTHER" id="PTHR24346:SF98">
    <property type="entry name" value="NON-SPECIFIC SERINE_THREONINE PROTEIN KINASE"/>
    <property type="match status" value="1"/>
</dbReference>
<feature type="domain" description="Protein kinase" evidence="18">
    <location>
        <begin position="100"/>
        <end position="351"/>
    </location>
</feature>
<evidence type="ECO:0000256" key="4">
    <source>
        <dbReference type="ARBA" id="ARBA00012513"/>
    </source>
</evidence>
<dbReference type="Gene3D" id="3.30.200.20">
    <property type="entry name" value="Phosphorylase Kinase, domain 1"/>
    <property type="match status" value="1"/>
</dbReference>
<feature type="compositionally biased region" description="Polar residues" evidence="17">
    <location>
        <begin position="752"/>
        <end position="783"/>
    </location>
</feature>
<evidence type="ECO:0000313" key="20">
    <source>
        <dbReference type="EMBL" id="CAG5866886.1"/>
    </source>
</evidence>
<comment type="caution">
    <text evidence="20">The sequence shown here is derived from an EMBL/GenBank/DDBJ whole genome shotgun (WGS) entry which is preliminary data.</text>
</comment>
<feature type="region of interest" description="Disordered" evidence="17">
    <location>
        <begin position="46"/>
        <end position="96"/>
    </location>
</feature>
<evidence type="ECO:0000256" key="3">
    <source>
        <dbReference type="ARBA" id="ARBA00006234"/>
    </source>
</evidence>
<dbReference type="SUPFAM" id="SSF56112">
    <property type="entry name" value="Protein kinase-like (PK-like)"/>
    <property type="match status" value="1"/>
</dbReference>
<keyword evidence="21" id="KW-1185">Reference proteome</keyword>
<evidence type="ECO:0000256" key="15">
    <source>
        <dbReference type="ARBA" id="ARBA00071529"/>
    </source>
</evidence>
<evidence type="ECO:0000256" key="6">
    <source>
        <dbReference type="ARBA" id="ARBA00022527"/>
    </source>
</evidence>
<dbReference type="OrthoDB" id="193931at2759"/>
<dbReference type="GO" id="GO:0035556">
    <property type="term" value="P:intracellular signal transduction"/>
    <property type="evidence" value="ECO:0007669"/>
    <property type="project" value="TreeGrafter"/>
</dbReference>
<keyword evidence="7" id="KW-0808">Transferase</keyword>
<keyword evidence="9" id="KW-0418">Kinase</keyword>
<dbReference type="GO" id="GO:0005737">
    <property type="term" value="C:cytoplasm"/>
    <property type="evidence" value="ECO:0007669"/>
    <property type="project" value="UniProtKB-SubCell"/>
</dbReference>
<comment type="catalytic activity">
    <reaction evidence="11">
        <text>L-threonyl-[protein] + ATP = O-phospho-L-threonyl-[protein] + ADP + H(+)</text>
        <dbReference type="Rhea" id="RHEA:46608"/>
        <dbReference type="Rhea" id="RHEA-COMP:11060"/>
        <dbReference type="Rhea" id="RHEA-COMP:11605"/>
        <dbReference type="ChEBI" id="CHEBI:15378"/>
        <dbReference type="ChEBI" id="CHEBI:30013"/>
        <dbReference type="ChEBI" id="CHEBI:30616"/>
        <dbReference type="ChEBI" id="CHEBI:61977"/>
        <dbReference type="ChEBI" id="CHEBI:456216"/>
        <dbReference type="EC" id="2.7.11.1"/>
    </reaction>
</comment>
<feature type="compositionally biased region" description="Polar residues" evidence="17">
    <location>
        <begin position="533"/>
        <end position="555"/>
    </location>
</feature>
<evidence type="ECO:0000256" key="16">
    <source>
        <dbReference type="PROSITE-ProRule" id="PRU10141"/>
    </source>
</evidence>
<evidence type="ECO:0000256" key="5">
    <source>
        <dbReference type="ARBA" id="ARBA00022490"/>
    </source>
</evidence>
<evidence type="ECO:0000256" key="14">
    <source>
        <dbReference type="ARBA" id="ARBA00063680"/>
    </source>
</evidence>
<protein>
    <recommendedName>
        <fullName evidence="15">MAP/microtubule affinity-regulating kinase 3</fullName>
        <ecNumber evidence="4">2.7.11.1</ecNumber>
    </recommendedName>
</protein>
<evidence type="ECO:0000256" key="7">
    <source>
        <dbReference type="ARBA" id="ARBA00022679"/>
    </source>
</evidence>
<dbReference type="AlphaFoldDB" id="A0A8S4AMD5"/>
<feature type="compositionally biased region" description="Polar residues" evidence="17">
    <location>
        <begin position="702"/>
        <end position="716"/>
    </location>
</feature>
<organism evidence="20 21">
    <name type="scientific">Menidia menidia</name>
    <name type="common">Atlantic silverside</name>
    <dbReference type="NCBI Taxonomy" id="238744"/>
    <lineage>
        <taxon>Eukaryota</taxon>
        <taxon>Metazoa</taxon>
        <taxon>Chordata</taxon>
        <taxon>Craniata</taxon>
        <taxon>Vertebrata</taxon>
        <taxon>Euteleostomi</taxon>
        <taxon>Actinopterygii</taxon>
        <taxon>Neopterygii</taxon>
        <taxon>Teleostei</taxon>
        <taxon>Neoteleostei</taxon>
        <taxon>Acanthomorphata</taxon>
        <taxon>Ovalentaria</taxon>
        <taxon>Atherinomorphae</taxon>
        <taxon>Atheriniformes</taxon>
        <taxon>Atherinopsidae</taxon>
        <taxon>Menidiinae</taxon>
        <taxon>Menidia</taxon>
    </lineage>
</organism>
<keyword evidence="5" id="KW-0963">Cytoplasm</keyword>
<comment type="similarity">
    <text evidence="3">Belongs to the protein kinase superfamily. CAMK Ser/Thr protein kinase family. SNF1 subfamily.</text>
</comment>
<evidence type="ECO:0000256" key="8">
    <source>
        <dbReference type="ARBA" id="ARBA00022741"/>
    </source>
</evidence>
<evidence type="ECO:0000259" key="19">
    <source>
        <dbReference type="PROSITE" id="PS50030"/>
    </source>
</evidence>
<evidence type="ECO:0000256" key="1">
    <source>
        <dbReference type="ARBA" id="ARBA00004279"/>
    </source>
</evidence>
<keyword evidence="6" id="KW-0723">Serine/threonine-protein kinase</keyword>
<dbReference type="PROSITE" id="PS00108">
    <property type="entry name" value="PROTEIN_KINASE_ST"/>
    <property type="match status" value="1"/>
</dbReference>
<evidence type="ECO:0000256" key="12">
    <source>
        <dbReference type="ARBA" id="ARBA00048679"/>
    </source>
</evidence>
<name>A0A8S4AMD5_9TELE</name>
<dbReference type="GO" id="GO:0030425">
    <property type="term" value="C:dendrite"/>
    <property type="evidence" value="ECO:0007669"/>
    <property type="project" value="UniProtKB-SubCell"/>
</dbReference>
<evidence type="ECO:0000256" key="10">
    <source>
        <dbReference type="ARBA" id="ARBA00022840"/>
    </source>
</evidence>
<comment type="catalytic activity">
    <reaction evidence="12">
        <text>L-seryl-[protein] + ATP = O-phospho-L-seryl-[protein] + ADP + H(+)</text>
        <dbReference type="Rhea" id="RHEA:17989"/>
        <dbReference type="Rhea" id="RHEA-COMP:9863"/>
        <dbReference type="Rhea" id="RHEA-COMP:11604"/>
        <dbReference type="ChEBI" id="CHEBI:15378"/>
        <dbReference type="ChEBI" id="CHEBI:29999"/>
        <dbReference type="ChEBI" id="CHEBI:30616"/>
        <dbReference type="ChEBI" id="CHEBI:83421"/>
        <dbReference type="ChEBI" id="CHEBI:456216"/>
        <dbReference type="EC" id="2.7.11.1"/>
    </reaction>
</comment>
<evidence type="ECO:0000259" key="18">
    <source>
        <dbReference type="PROSITE" id="PS50011"/>
    </source>
</evidence>
<dbReference type="InterPro" id="IPR049508">
    <property type="entry name" value="MARK1-4_cat"/>
</dbReference>
<dbReference type="PROSITE" id="PS50011">
    <property type="entry name" value="PROTEIN_KINASE_DOM"/>
    <property type="match status" value="1"/>
</dbReference>
<dbReference type="PROSITE" id="PS00107">
    <property type="entry name" value="PROTEIN_KINASE_ATP"/>
    <property type="match status" value="1"/>
</dbReference>
<proteinExistence type="inferred from homology"/>
<comment type="subcellular location">
    <subcellularLocation>
        <location evidence="1">Cell projection</location>
        <location evidence="1">Dendrite</location>
    </subcellularLocation>
    <subcellularLocation>
        <location evidence="2">Cytoplasm</location>
    </subcellularLocation>
</comment>
<dbReference type="Proteomes" id="UP000677803">
    <property type="component" value="Unassembled WGS sequence"/>
</dbReference>
<dbReference type="GO" id="GO:0005886">
    <property type="term" value="C:plasma membrane"/>
    <property type="evidence" value="ECO:0007669"/>
    <property type="project" value="TreeGrafter"/>
</dbReference>
<keyword evidence="10 16" id="KW-0067">ATP-binding</keyword>
<feature type="region of interest" description="Disordered" evidence="17">
    <location>
        <begin position="665"/>
        <end position="783"/>
    </location>
</feature>
<dbReference type="PROSITE" id="PS50030">
    <property type="entry name" value="UBA"/>
    <property type="match status" value="1"/>
</dbReference>
<dbReference type="InterPro" id="IPR011009">
    <property type="entry name" value="Kinase-like_dom_sf"/>
</dbReference>
<evidence type="ECO:0000313" key="21">
    <source>
        <dbReference type="Proteomes" id="UP000677803"/>
    </source>
</evidence>
<evidence type="ECO:0000256" key="17">
    <source>
        <dbReference type="SAM" id="MobiDB-lite"/>
    </source>
</evidence>
<dbReference type="Pfam" id="PF00069">
    <property type="entry name" value="Pkinase"/>
    <property type="match status" value="1"/>
</dbReference>
<feature type="compositionally biased region" description="Low complexity" evidence="17">
    <location>
        <begin position="681"/>
        <end position="701"/>
    </location>
</feature>
<dbReference type="GO" id="GO:0050321">
    <property type="term" value="F:tau-protein kinase activity"/>
    <property type="evidence" value="ECO:0007669"/>
    <property type="project" value="TreeGrafter"/>
</dbReference>
<dbReference type="GO" id="GO:0005524">
    <property type="term" value="F:ATP binding"/>
    <property type="evidence" value="ECO:0007669"/>
    <property type="project" value="UniProtKB-UniRule"/>
</dbReference>
<reference evidence="20" key="1">
    <citation type="submission" date="2021-05" db="EMBL/GenBank/DDBJ databases">
        <authorList>
            <person name="Tigano A."/>
        </authorList>
    </citation>
    <scope>NUCLEOTIDE SEQUENCE</scope>
</reference>
<feature type="domain" description="UBA" evidence="19">
    <location>
        <begin position="370"/>
        <end position="409"/>
    </location>
</feature>
<dbReference type="InterPro" id="IPR017441">
    <property type="entry name" value="Protein_kinase_ATP_BS"/>
</dbReference>
<keyword evidence="8 16" id="KW-0547">Nucleotide-binding</keyword>
<dbReference type="SMART" id="SM00165">
    <property type="entry name" value="UBA"/>
    <property type="match status" value="1"/>
</dbReference>
<dbReference type="CDD" id="cd14072">
    <property type="entry name" value="STKc_MARK"/>
    <property type="match status" value="1"/>
</dbReference>
<dbReference type="FunFam" id="3.30.200.20:FF:000003">
    <property type="entry name" value="Non-specific serine/threonine protein kinase"/>
    <property type="match status" value="1"/>
</dbReference>
<dbReference type="Gene3D" id="1.10.8.10">
    <property type="entry name" value="DNA helicase RuvA subunit, C-terminal domain"/>
    <property type="match status" value="1"/>
</dbReference>
<feature type="compositionally biased region" description="Polar residues" evidence="17">
    <location>
        <begin position="435"/>
        <end position="454"/>
    </location>
</feature>
<evidence type="ECO:0000256" key="11">
    <source>
        <dbReference type="ARBA" id="ARBA00047899"/>
    </source>
</evidence>
<comment type="subunit">
    <text evidence="14">Interacts with MAPT/TAU. Interacts with DLG5 (via coiled-coil domain). Interacts with STK3/MST2 and STK4/MST1 in the presence of DLG5. Interacts with YWHAB, YWHAG, YWHAQ and YWHAZ. Interacts with PKP2 (via N-terminus). Interacts with CDC25C. Interacts with KSR1.</text>
</comment>
<dbReference type="EMBL" id="CAJRST010002224">
    <property type="protein sequence ID" value="CAG5866886.1"/>
    <property type="molecule type" value="Genomic_DNA"/>
</dbReference>
<comment type="function">
    <text evidence="13">Serine/threonine-protein kinase. Involved in the specific phosphorylation of microtubule-associated proteins for MAP2 and MAP4. Phosphorylates the microtubule-associated protein MAPT/TAU. Phosphorylates CDC25C on 'Ser-216'. Regulates localization and activity of some histone deacetylases by mediating phosphorylation of HDAC7, promoting subsequent interaction between HDAC7 and 14-3-3 and export from the nucleus. Regulates localization and activity of MITF by mediating its phosphorylation, promoting subsequent interaction between MITF and 14-3-3 and retention in the cytosol. Negatively regulates the Hippo signaling pathway and antagonizes the phosphorylation of LATS1. Cooperates with DLG5 to inhibit the kinase activity of STK3/MST2 toward LATS1. Phosphorylates PKP2 and KSR1.</text>
</comment>
<feature type="region of interest" description="Disordered" evidence="17">
    <location>
        <begin position="415"/>
        <end position="566"/>
    </location>
</feature>
<evidence type="ECO:0000256" key="13">
    <source>
        <dbReference type="ARBA" id="ARBA00054424"/>
    </source>
</evidence>
<dbReference type="FunFam" id="1.10.510.10:FF:001032">
    <property type="entry name" value="KP78b, isoform A"/>
    <property type="match status" value="1"/>
</dbReference>
<dbReference type="FunFam" id="1.10.8.10:FF:000005">
    <property type="entry name" value="Non-specific serine/threonine protein kinase"/>
    <property type="match status" value="1"/>
</dbReference>
<sequence>MQRLFTRRNLQSKRTFSFLVCRTEDCRFWTSDDDRLERDRLKDVNKNSFTDGQREGDGKYSIPWHTSHSNGRTEHGTRSGRTGVRSRSSDEQQQPHVGNYRLLKTIGKGNFAKVKLARHIPTGREVAIKIIDKTQLNPNSLQKLFREVRIMKILNHPNIVKLFEVIETERTLYLVMEYASGGEVFDYLVAHGRMKEKEARAKFRQIVSAVQYCHQKHIVHRDLKAENLLLDADMNIKIADFGFSNEFTMGNKLDTFCGSPPYAAPELFQGKKYDGPEVDVWSLGVILYTLVSGSLPFDGQNLKELRERVLRGKYRIPFYMSTDCENLLKRFLVLNPAKRGTLEQIMKDRWINSGFEEDELKPYTEPELDITDQKRIDMMVGMGYNLDDIQDSLGKMKYDEITASYLLLGRKASELEPTESASSSNLSLAKPRPSSELNGQSPSHLKVQRSVSSNHKQRRYSEQVGQNVPPGMAHPKRSQTTTGDNSTKEDSGVQLRKPGTPGSRGAPPSSPLLGNANNPNKADIPDRRKGATTGPSNNTASAGMTRRNTYVCSDRNNTDRLSVIPNGKENSMTEMACATSPSSAFAADVFGASSSSMQQRYQTVNPLYACQAGWATLPHSYYALDYCSPKPLEKITSSRGSAPDLTSILCCRLRAQRLLRSESPWPVRLQQDGPSPPPHLHPLLSRQPASSLSVAVSPSSQRNPVASTHSITNATTPDRLRFPRGTASRSTFHGGQLRDRRTATYNGPPASPTLSHDATPLSQTRSRGTSNLFSKLTSKLTRR</sequence>
<dbReference type="Gene3D" id="1.10.510.10">
    <property type="entry name" value="Transferase(Phosphotransferase) domain 1"/>
    <property type="match status" value="1"/>
</dbReference>
<dbReference type="PANTHER" id="PTHR24346">
    <property type="entry name" value="MAP/MICROTUBULE AFFINITY-REGULATING KINASE"/>
    <property type="match status" value="1"/>
</dbReference>
<evidence type="ECO:0000256" key="9">
    <source>
        <dbReference type="ARBA" id="ARBA00022777"/>
    </source>
</evidence>
<dbReference type="InterPro" id="IPR000719">
    <property type="entry name" value="Prot_kinase_dom"/>
</dbReference>